<feature type="domain" description="PH" evidence="2">
    <location>
        <begin position="389"/>
        <end position="525"/>
    </location>
</feature>
<feature type="region of interest" description="Disordered" evidence="1">
    <location>
        <begin position="551"/>
        <end position="575"/>
    </location>
</feature>
<evidence type="ECO:0000313" key="3">
    <source>
        <dbReference type="EMBL" id="CAD9424829.1"/>
    </source>
</evidence>
<feature type="compositionally biased region" description="Polar residues" evidence="1">
    <location>
        <begin position="291"/>
        <end position="307"/>
    </location>
</feature>
<gene>
    <name evidence="3" type="ORF">CBRE1094_LOCUS8657</name>
</gene>
<feature type="compositionally biased region" description="Pro residues" evidence="1">
    <location>
        <begin position="565"/>
        <end position="575"/>
    </location>
</feature>
<feature type="compositionally biased region" description="Gly residues" evidence="1">
    <location>
        <begin position="319"/>
        <end position="342"/>
    </location>
</feature>
<dbReference type="Gene3D" id="2.30.29.30">
    <property type="entry name" value="Pleckstrin-homology domain (PH domain)/Phosphotyrosine-binding domain (PTB)"/>
    <property type="match status" value="1"/>
</dbReference>
<sequence length="575" mass="59867">MDGPWQQDTWQEVSRMDAMGEDGMIVPENWPHQPPHQRIRDGLESARCYMHHISEVSECVSRAVVYGGRHAIQYSSYAVEVAMASSSGDSTASRVWKERIAPPLHAAGSAVARPLAPLSATLSVGGSALLAAADTATVARGLMYTSVRQASADLASAVLGDGAGAVVAEGLDTIVAAQQTVSAITCQGLGWLVHPPNSAALANNLLYHGIKRGSSEAVARRFGQQAAVMTAESLESLTAGSARLSSVGWALSACSSVQQRRILATAISHADPAAAASAATDDDDCAPSTSERSGQPRQQVAAGSTSAVYGGNDHNRSGGSSGDEGGGGSGNEGGGGGSGEGGGDGEDDTPESANETWILLGAPWLEGHVALRPLCHPNADVNASAPMPWRRVWCVLQDSAFAFFEHERAAADDQATPLDAIEWLHIRSITLDDETPRPPHTAIAPASASSAVAAAPAAASASTAATASTPFTFASSPLPATASASASSSGSTFQMRLSDGRSLSVRVDTPTQRALWVREILRLASWRAIHVLQLELASEWQHVRVMPHSTISHERQPNEWEPPTCSSPPSQPKPN</sequence>
<reference evidence="3" key="1">
    <citation type="submission" date="2021-01" db="EMBL/GenBank/DDBJ databases">
        <authorList>
            <person name="Corre E."/>
            <person name="Pelletier E."/>
            <person name="Niang G."/>
            <person name="Scheremetjew M."/>
            <person name="Finn R."/>
            <person name="Kale V."/>
            <person name="Holt S."/>
            <person name="Cochrane G."/>
            <person name="Meng A."/>
            <person name="Brown T."/>
            <person name="Cohen L."/>
        </authorList>
    </citation>
    <scope>NUCLEOTIDE SEQUENCE</scope>
    <source>
        <strain evidence="3">UTEX LB 985</strain>
    </source>
</reference>
<accession>A0A7S2CGS0</accession>
<dbReference type="AlphaFoldDB" id="A0A7S2CGS0"/>
<name>A0A7S2CGS0_9EUKA</name>
<dbReference type="SUPFAM" id="SSF50729">
    <property type="entry name" value="PH domain-like"/>
    <property type="match status" value="1"/>
</dbReference>
<dbReference type="InterPro" id="IPR011993">
    <property type="entry name" value="PH-like_dom_sf"/>
</dbReference>
<dbReference type="InterPro" id="IPR001849">
    <property type="entry name" value="PH_domain"/>
</dbReference>
<dbReference type="EMBL" id="HBGU01016072">
    <property type="protein sequence ID" value="CAD9424829.1"/>
    <property type="molecule type" value="Transcribed_RNA"/>
</dbReference>
<evidence type="ECO:0000259" key="2">
    <source>
        <dbReference type="PROSITE" id="PS50003"/>
    </source>
</evidence>
<organism evidence="3">
    <name type="scientific">Haptolina brevifila</name>
    <dbReference type="NCBI Taxonomy" id="156173"/>
    <lineage>
        <taxon>Eukaryota</taxon>
        <taxon>Haptista</taxon>
        <taxon>Haptophyta</taxon>
        <taxon>Prymnesiophyceae</taxon>
        <taxon>Prymnesiales</taxon>
        <taxon>Prymnesiaceae</taxon>
        <taxon>Haptolina</taxon>
    </lineage>
</organism>
<protein>
    <recommendedName>
        <fullName evidence="2">PH domain-containing protein</fullName>
    </recommendedName>
</protein>
<evidence type="ECO:0000256" key="1">
    <source>
        <dbReference type="SAM" id="MobiDB-lite"/>
    </source>
</evidence>
<feature type="region of interest" description="Disordered" evidence="1">
    <location>
        <begin position="275"/>
        <end position="352"/>
    </location>
</feature>
<proteinExistence type="predicted"/>
<dbReference type="PROSITE" id="PS50003">
    <property type="entry name" value="PH_DOMAIN"/>
    <property type="match status" value="1"/>
</dbReference>